<evidence type="ECO:0000313" key="2">
    <source>
        <dbReference type="Proteomes" id="UP000748531"/>
    </source>
</evidence>
<comment type="caution">
    <text evidence="1">The sequence shown here is derived from an EMBL/GenBank/DDBJ whole genome shotgun (WGS) entry which is preliminary data.</text>
</comment>
<dbReference type="EMBL" id="LUCH01004668">
    <property type="protein sequence ID" value="KAF5398762.1"/>
    <property type="molecule type" value="Genomic_DNA"/>
</dbReference>
<protein>
    <submittedName>
        <fullName evidence="1">Uncharacterized protein</fullName>
    </submittedName>
</protein>
<gene>
    <name evidence="1" type="ORF">PHET_07966</name>
</gene>
<dbReference type="AlphaFoldDB" id="A0A8J4SMM2"/>
<dbReference type="Proteomes" id="UP000748531">
    <property type="component" value="Unassembled WGS sequence"/>
</dbReference>
<organism evidence="1 2">
    <name type="scientific">Paragonimus heterotremus</name>
    <dbReference type="NCBI Taxonomy" id="100268"/>
    <lineage>
        <taxon>Eukaryota</taxon>
        <taxon>Metazoa</taxon>
        <taxon>Spiralia</taxon>
        <taxon>Lophotrochozoa</taxon>
        <taxon>Platyhelminthes</taxon>
        <taxon>Trematoda</taxon>
        <taxon>Digenea</taxon>
        <taxon>Plagiorchiida</taxon>
        <taxon>Troglotremata</taxon>
        <taxon>Troglotrematidae</taxon>
        <taxon>Paragonimus</taxon>
    </lineage>
</organism>
<reference evidence="1" key="1">
    <citation type="submission" date="2019-05" db="EMBL/GenBank/DDBJ databases">
        <title>Annotation for the trematode Paragonimus heterotremus.</title>
        <authorList>
            <person name="Choi Y.-J."/>
        </authorList>
    </citation>
    <scope>NUCLEOTIDE SEQUENCE</scope>
    <source>
        <strain evidence="1">LC</strain>
    </source>
</reference>
<keyword evidence="2" id="KW-1185">Reference proteome</keyword>
<evidence type="ECO:0000313" key="1">
    <source>
        <dbReference type="EMBL" id="KAF5398762.1"/>
    </source>
</evidence>
<dbReference type="PROSITE" id="PS51257">
    <property type="entry name" value="PROKAR_LIPOPROTEIN"/>
    <property type="match status" value="1"/>
</dbReference>
<proteinExistence type="predicted"/>
<accession>A0A8J4SMM2</accession>
<sequence>MKTLLQICFDLSPAVVNCSMFSRVFVSILSTSGCVGGHCEIPIGRLICVIPRDCYPYPLFRSRLQALRESFPRKSVSYVIGFRQTHC</sequence>
<name>A0A8J4SMM2_9TREM</name>